<evidence type="ECO:0000313" key="2">
    <source>
        <dbReference type="Proteomes" id="UP000677918"/>
    </source>
</evidence>
<accession>A0A8J4M4Q0</accession>
<protein>
    <submittedName>
        <fullName evidence="1">Uncharacterized protein</fullName>
    </submittedName>
</protein>
<evidence type="ECO:0000313" key="1">
    <source>
        <dbReference type="EMBL" id="GIQ71542.1"/>
    </source>
</evidence>
<sequence>MLNVVVNDASLEKNKRGSITGEIHWEIENACFPDNQWNDFIVVVLAWWNKAAALLRSSSVGTSAEFNFMDGPYYIRGTKKDEANVTLSFIRRTLDGEENLLVHDTDMLELKRSIEEASKQILKAVEDRSWKSDDIIELKRSLK</sequence>
<dbReference type="AlphaFoldDB" id="A0A8J4M4Q0"/>
<name>A0A8J4M4Q0_9BACL</name>
<organism evidence="1 2">
    <name type="scientific">Xylanibacillus composti</name>
    <dbReference type="NCBI Taxonomy" id="1572762"/>
    <lineage>
        <taxon>Bacteria</taxon>
        <taxon>Bacillati</taxon>
        <taxon>Bacillota</taxon>
        <taxon>Bacilli</taxon>
        <taxon>Bacillales</taxon>
        <taxon>Paenibacillaceae</taxon>
        <taxon>Xylanibacillus</taxon>
    </lineage>
</organism>
<gene>
    <name evidence="1" type="ORF">XYCOK13_43660</name>
</gene>
<dbReference type="EMBL" id="BOVK01000109">
    <property type="protein sequence ID" value="GIQ71542.1"/>
    <property type="molecule type" value="Genomic_DNA"/>
</dbReference>
<reference evidence="1" key="1">
    <citation type="submission" date="2021-04" db="EMBL/GenBank/DDBJ databases">
        <title>Draft genome sequence of Xylanibacillus composti strain K13.</title>
        <authorList>
            <person name="Uke A."/>
            <person name="Chhe C."/>
            <person name="Baramee S."/>
            <person name="Kosugi A."/>
        </authorList>
    </citation>
    <scope>NUCLEOTIDE SEQUENCE</scope>
    <source>
        <strain evidence="1">K13</strain>
    </source>
</reference>
<dbReference type="RefSeq" id="WP_213414338.1">
    <property type="nucleotide sequence ID" value="NZ_BOVK01000109.1"/>
</dbReference>
<proteinExistence type="predicted"/>
<keyword evidence="2" id="KW-1185">Reference proteome</keyword>
<dbReference type="Proteomes" id="UP000677918">
    <property type="component" value="Unassembled WGS sequence"/>
</dbReference>
<comment type="caution">
    <text evidence="1">The sequence shown here is derived from an EMBL/GenBank/DDBJ whole genome shotgun (WGS) entry which is preliminary data.</text>
</comment>